<accession>A0A024TBB1</accession>
<reference evidence="5" key="1">
    <citation type="submission" date="2013-12" db="EMBL/GenBank/DDBJ databases">
        <title>The Genome Sequence of Aphanomyces invadans NJM9701.</title>
        <authorList>
            <consortium name="The Broad Institute Genomics Platform"/>
            <person name="Russ C."/>
            <person name="Tyler B."/>
            <person name="van West P."/>
            <person name="Dieguez-Uribeondo J."/>
            <person name="Young S.K."/>
            <person name="Zeng Q."/>
            <person name="Gargeya S."/>
            <person name="Fitzgerald M."/>
            <person name="Abouelleil A."/>
            <person name="Alvarado L."/>
            <person name="Chapman S.B."/>
            <person name="Gainer-Dewar J."/>
            <person name="Goldberg J."/>
            <person name="Griggs A."/>
            <person name="Gujja S."/>
            <person name="Hansen M."/>
            <person name="Howarth C."/>
            <person name="Imamovic A."/>
            <person name="Ireland A."/>
            <person name="Larimer J."/>
            <person name="McCowan C."/>
            <person name="Murphy C."/>
            <person name="Pearson M."/>
            <person name="Poon T.W."/>
            <person name="Priest M."/>
            <person name="Roberts A."/>
            <person name="Saif S."/>
            <person name="Shea T."/>
            <person name="Sykes S."/>
            <person name="Wortman J."/>
            <person name="Nusbaum C."/>
            <person name="Birren B."/>
        </authorList>
    </citation>
    <scope>NUCLEOTIDE SEQUENCE [LARGE SCALE GENOMIC DNA]</scope>
    <source>
        <strain evidence="5">NJM9701</strain>
    </source>
</reference>
<dbReference type="GO" id="GO:0003743">
    <property type="term" value="F:translation initiation factor activity"/>
    <property type="evidence" value="ECO:0007669"/>
    <property type="project" value="UniProtKB-KW"/>
</dbReference>
<evidence type="ECO:0000256" key="1">
    <source>
        <dbReference type="ARBA" id="ARBA00007251"/>
    </source>
</evidence>
<dbReference type="InterPro" id="IPR051501">
    <property type="entry name" value="eIF2B_alpha/beta/delta"/>
</dbReference>
<proteinExistence type="inferred from homology"/>
<comment type="similarity">
    <text evidence="1 4">Belongs to the eIF-2B alpha/beta/delta subunits family.</text>
</comment>
<evidence type="ECO:0000256" key="4">
    <source>
        <dbReference type="RuleBase" id="RU003814"/>
    </source>
</evidence>
<dbReference type="GeneID" id="20091171"/>
<dbReference type="InterPro" id="IPR037171">
    <property type="entry name" value="NagB/RpiA_transferase-like"/>
</dbReference>
<dbReference type="InterPro" id="IPR000649">
    <property type="entry name" value="IF-2B-related"/>
</dbReference>
<sequence length="89" mass="9669">MSKLLLQAAKSKHFSVVVTEGRPNETGYKTAELLSNAGIPTTVIVDAAMGYYMERIKMVVVGAECAVEIDGIVNQIGPFSCPMMLTREF</sequence>
<dbReference type="EMBL" id="KI914012">
    <property type="protein sequence ID" value="ETV91299.1"/>
    <property type="molecule type" value="Genomic_DNA"/>
</dbReference>
<gene>
    <name evidence="5" type="ORF">H310_14121</name>
</gene>
<dbReference type="SUPFAM" id="SSF100950">
    <property type="entry name" value="NagB/RpiA/CoA transferase-like"/>
    <property type="match status" value="1"/>
</dbReference>
<evidence type="ECO:0000256" key="3">
    <source>
        <dbReference type="ARBA" id="ARBA00022917"/>
    </source>
</evidence>
<dbReference type="AlphaFoldDB" id="A0A024TBB1"/>
<dbReference type="GO" id="GO:0005085">
    <property type="term" value="F:guanyl-nucleotide exchange factor activity"/>
    <property type="evidence" value="ECO:0007669"/>
    <property type="project" value="TreeGrafter"/>
</dbReference>
<dbReference type="Gene3D" id="3.40.50.10470">
    <property type="entry name" value="Translation initiation factor eif-2b, domain 2"/>
    <property type="match status" value="1"/>
</dbReference>
<dbReference type="PANTHER" id="PTHR45860">
    <property type="entry name" value="TRANSLATION INITIATION FACTOR EIF-2B SUBUNIT ALPHA"/>
    <property type="match status" value="1"/>
</dbReference>
<dbReference type="GO" id="GO:0005851">
    <property type="term" value="C:eukaryotic translation initiation factor 2B complex"/>
    <property type="evidence" value="ECO:0007669"/>
    <property type="project" value="TreeGrafter"/>
</dbReference>
<evidence type="ECO:0000256" key="2">
    <source>
        <dbReference type="ARBA" id="ARBA00022540"/>
    </source>
</evidence>
<keyword evidence="2" id="KW-0396">Initiation factor</keyword>
<protein>
    <submittedName>
        <fullName evidence="5">Uncharacterized protein</fullName>
    </submittedName>
</protein>
<name>A0A024TBB1_9STRA</name>
<dbReference type="eggNOG" id="KOG1466">
    <property type="taxonomic scope" value="Eukaryota"/>
</dbReference>
<dbReference type="VEuPathDB" id="FungiDB:H310_14121"/>
<evidence type="ECO:0000313" key="5">
    <source>
        <dbReference type="EMBL" id="ETV91299.1"/>
    </source>
</evidence>
<organism evidence="5">
    <name type="scientific">Aphanomyces invadans</name>
    <dbReference type="NCBI Taxonomy" id="157072"/>
    <lineage>
        <taxon>Eukaryota</taxon>
        <taxon>Sar</taxon>
        <taxon>Stramenopiles</taxon>
        <taxon>Oomycota</taxon>
        <taxon>Saprolegniomycetes</taxon>
        <taxon>Saprolegniales</taxon>
        <taxon>Verrucalvaceae</taxon>
        <taxon>Aphanomyces</taxon>
    </lineage>
</organism>
<dbReference type="Pfam" id="PF01008">
    <property type="entry name" value="IF-2B"/>
    <property type="match status" value="1"/>
</dbReference>
<dbReference type="RefSeq" id="XP_008880136.1">
    <property type="nucleotide sequence ID" value="XM_008881914.1"/>
</dbReference>
<dbReference type="STRING" id="157072.A0A024TBB1"/>
<keyword evidence="3" id="KW-0648">Protein biosynthesis</keyword>
<dbReference type="OrthoDB" id="10249309at2759"/>
<dbReference type="InterPro" id="IPR042529">
    <property type="entry name" value="IF_2B-like_C"/>
</dbReference>
<dbReference type="PANTHER" id="PTHR45860:SF1">
    <property type="entry name" value="TRANSLATION INITIATION FACTOR EIF-2B SUBUNIT ALPHA"/>
    <property type="match status" value="1"/>
</dbReference>